<reference evidence="2" key="1">
    <citation type="journal article" date="2016" name="Genome Biol. Evol.">
        <title>Comparative 'omics' of the Fusarium fujikuroi species complex highlights differences in genetic potential and metabolite synthesis.</title>
        <authorList>
            <person name="Niehaus E.-M."/>
            <person name="Muensterkoetter M."/>
            <person name="Proctor R.H."/>
            <person name="Brown D.W."/>
            <person name="Sharon A."/>
            <person name="Idan Y."/>
            <person name="Oren-Young L."/>
            <person name="Sieber C.M."/>
            <person name="Novak O."/>
            <person name="Pencik A."/>
            <person name="Tarkowska D."/>
            <person name="Hromadova K."/>
            <person name="Freeman S."/>
            <person name="Maymon M."/>
            <person name="Elazar M."/>
            <person name="Youssef S.A."/>
            <person name="El-Shabrawy E.S.M."/>
            <person name="Shalaby A.B.A."/>
            <person name="Houterman P."/>
            <person name="Brock N.L."/>
            <person name="Burkhardt I."/>
            <person name="Tsavkelova E.A."/>
            <person name="Dickschat J.S."/>
            <person name="Galuszka P."/>
            <person name="Gueldener U."/>
            <person name="Tudzynski B."/>
        </authorList>
    </citation>
    <scope>NUCLEOTIDE SEQUENCE [LARGE SCALE GENOMIC DNA]</scope>
    <source>
        <strain evidence="2">ET1</strain>
    </source>
</reference>
<dbReference type="EMBL" id="FJOF01000009">
    <property type="protein sequence ID" value="CZR45118.1"/>
    <property type="molecule type" value="Genomic_DNA"/>
</dbReference>
<evidence type="ECO:0000313" key="2">
    <source>
        <dbReference type="Proteomes" id="UP000183971"/>
    </source>
</evidence>
<dbReference type="RefSeq" id="XP_031085652.1">
    <property type="nucleotide sequence ID" value="XM_031219944.1"/>
</dbReference>
<proteinExistence type="predicted"/>
<dbReference type="VEuPathDB" id="FungiDB:FPRO_15707"/>
<organism evidence="1 2">
    <name type="scientific">Fusarium proliferatum (strain ET1)</name>
    <name type="common">Orchid endophyte fungus</name>
    <dbReference type="NCBI Taxonomy" id="1227346"/>
    <lineage>
        <taxon>Eukaryota</taxon>
        <taxon>Fungi</taxon>
        <taxon>Dikarya</taxon>
        <taxon>Ascomycota</taxon>
        <taxon>Pezizomycotina</taxon>
        <taxon>Sordariomycetes</taxon>
        <taxon>Hypocreomycetidae</taxon>
        <taxon>Hypocreales</taxon>
        <taxon>Nectriaceae</taxon>
        <taxon>Fusarium</taxon>
        <taxon>Fusarium fujikuroi species complex</taxon>
    </lineage>
</organism>
<evidence type="ECO:0000313" key="1">
    <source>
        <dbReference type="EMBL" id="CZR45118.1"/>
    </source>
</evidence>
<gene>
    <name evidence="1" type="ORF">FPRO_15707</name>
</gene>
<dbReference type="Proteomes" id="UP000183971">
    <property type="component" value="Unassembled WGS sequence"/>
</dbReference>
<keyword evidence="2" id="KW-1185">Reference proteome</keyword>
<sequence>MNGQPSIRPEQGSYVQFQVATSQPITSYNRKKDVLAKLRDSIPQNETQWQQAREFHGYSTAESVLQKTRTYWKTESQRQICGTSYQSHLVVLIGIWGANKRLTKTSR</sequence>
<name>A0A1L7VXF2_FUSPR</name>
<dbReference type="GeneID" id="42060563"/>
<accession>A0A1L7VXF2</accession>
<dbReference type="AlphaFoldDB" id="A0A1L7VXF2"/>
<protein>
    <submittedName>
        <fullName evidence="1">Uncharacterized protein</fullName>
    </submittedName>
</protein>
<comment type="caution">
    <text evidence="1">The sequence shown here is derived from an EMBL/GenBank/DDBJ whole genome shotgun (WGS) entry which is preliminary data.</text>
</comment>